<feature type="region of interest" description="Disordered" evidence="1">
    <location>
        <begin position="31"/>
        <end position="50"/>
    </location>
</feature>
<reference evidence="3" key="1">
    <citation type="journal article" date="2010" name="Science">
        <title>Signatures of adaptation to obligate biotrophy in the Hyaloperonospora arabidopsidis genome.</title>
        <authorList>
            <person name="Baxter L."/>
            <person name="Tripathy S."/>
            <person name="Ishaque N."/>
            <person name="Boot N."/>
            <person name="Cabral A."/>
            <person name="Kemen E."/>
            <person name="Thines M."/>
            <person name="Ah-Fong A."/>
            <person name="Anderson R."/>
            <person name="Badejoko W."/>
            <person name="Bittner-Eddy P."/>
            <person name="Boore J.L."/>
            <person name="Chibucos M.C."/>
            <person name="Coates M."/>
            <person name="Dehal P."/>
            <person name="Delehaunty K."/>
            <person name="Dong S."/>
            <person name="Downton P."/>
            <person name="Dumas B."/>
            <person name="Fabro G."/>
            <person name="Fronick C."/>
            <person name="Fuerstenberg S.I."/>
            <person name="Fulton L."/>
            <person name="Gaulin E."/>
            <person name="Govers F."/>
            <person name="Hughes L."/>
            <person name="Humphray S."/>
            <person name="Jiang R.H."/>
            <person name="Judelson H."/>
            <person name="Kamoun S."/>
            <person name="Kyung K."/>
            <person name="Meijer H."/>
            <person name="Minx P."/>
            <person name="Morris P."/>
            <person name="Nelson J."/>
            <person name="Phuntumart V."/>
            <person name="Qutob D."/>
            <person name="Rehmany A."/>
            <person name="Rougon-Cardoso A."/>
            <person name="Ryden P."/>
            <person name="Torto-Alalibo T."/>
            <person name="Studholme D."/>
            <person name="Wang Y."/>
            <person name="Win J."/>
            <person name="Wood J."/>
            <person name="Clifton S.W."/>
            <person name="Rogers J."/>
            <person name="Van den Ackerveken G."/>
            <person name="Jones J.D."/>
            <person name="McDowell J.M."/>
            <person name="Beynon J."/>
            <person name="Tyler B.M."/>
        </authorList>
    </citation>
    <scope>NUCLEOTIDE SEQUENCE [LARGE SCALE GENOMIC DNA]</scope>
    <source>
        <strain evidence="3">Emoy2</strain>
    </source>
</reference>
<dbReference type="EnsemblProtists" id="HpaT806790">
    <property type="protein sequence ID" value="HpaP806790"/>
    <property type="gene ID" value="HpaG806790"/>
</dbReference>
<evidence type="ECO:0000256" key="1">
    <source>
        <dbReference type="SAM" id="MobiDB-lite"/>
    </source>
</evidence>
<organism evidence="2 3">
    <name type="scientific">Hyaloperonospora arabidopsidis (strain Emoy2)</name>
    <name type="common">Downy mildew agent</name>
    <name type="synonym">Peronospora arabidopsidis</name>
    <dbReference type="NCBI Taxonomy" id="559515"/>
    <lineage>
        <taxon>Eukaryota</taxon>
        <taxon>Sar</taxon>
        <taxon>Stramenopiles</taxon>
        <taxon>Oomycota</taxon>
        <taxon>Peronosporomycetes</taxon>
        <taxon>Peronosporales</taxon>
        <taxon>Peronosporaceae</taxon>
        <taxon>Hyaloperonospora</taxon>
    </lineage>
</organism>
<proteinExistence type="predicted"/>
<evidence type="ECO:0000313" key="2">
    <source>
        <dbReference type="EnsemblProtists" id="HpaP806790"/>
    </source>
</evidence>
<name>M4BK57_HYAAE</name>
<reference evidence="2" key="2">
    <citation type="submission" date="2015-06" db="UniProtKB">
        <authorList>
            <consortium name="EnsemblProtists"/>
        </authorList>
    </citation>
    <scope>IDENTIFICATION</scope>
    <source>
        <strain evidence="2">Emoy2</strain>
    </source>
</reference>
<evidence type="ECO:0000313" key="3">
    <source>
        <dbReference type="Proteomes" id="UP000011713"/>
    </source>
</evidence>
<dbReference type="EMBL" id="JH598343">
    <property type="status" value="NOT_ANNOTATED_CDS"/>
    <property type="molecule type" value="Genomic_DNA"/>
</dbReference>
<dbReference type="AlphaFoldDB" id="M4BK57"/>
<dbReference type="InParanoid" id="M4BK57"/>
<accession>M4BK57</accession>
<keyword evidence="3" id="KW-1185">Reference proteome</keyword>
<protein>
    <submittedName>
        <fullName evidence="2">Uncharacterized protein</fullName>
    </submittedName>
</protein>
<dbReference type="HOGENOM" id="CLU_3128314_0_0_1"/>
<dbReference type="VEuPathDB" id="FungiDB:HpaG806790"/>
<feature type="compositionally biased region" description="Polar residues" evidence="1">
    <location>
        <begin position="31"/>
        <end position="40"/>
    </location>
</feature>
<sequence length="50" mass="5658">MRKNGLPIRISRYRYFLQTQFGYYGCIGSSSHQDGGSTLQRNEEGACPTI</sequence>
<dbReference type="Proteomes" id="UP000011713">
    <property type="component" value="Unassembled WGS sequence"/>
</dbReference>